<proteinExistence type="inferred from homology"/>
<dbReference type="STRING" id="1802061.A3A93_02730"/>
<dbReference type="Proteomes" id="UP000177141">
    <property type="component" value="Unassembled WGS sequence"/>
</dbReference>
<accession>A0A1F7IUH8</accession>
<dbReference type="SUPFAM" id="SSF51735">
    <property type="entry name" value="NAD(P)-binding Rossmann-fold domains"/>
    <property type="match status" value="1"/>
</dbReference>
<evidence type="ECO:0000313" key="3">
    <source>
        <dbReference type="EMBL" id="OGK47013.1"/>
    </source>
</evidence>
<dbReference type="AlphaFoldDB" id="A0A1F7IUH8"/>
<comment type="caution">
    <text evidence="3">The sequence shown here is derived from an EMBL/GenBank/DDBJ whole genome shotgun (WGS) entry which is preliminary data.</text>
</comment>
<organism evidence="3 4">
    <name type="scientific">Candidatus Roizmanbacteria bacterium RIFCSPLOWO2_01_FULL_38_12</name>
    <dbReference type="NCBI Taxonomy" id="1802061"/>
    <lineage>
        <taxon>Bacteria</taxon>
        <taxon>Candidatus Roizmaniibacteriota</taxon>
    </lineage>
</organism>
<name>A0A1F7IUH8_9BACT</name>
<feature type="domain" description="NAD-dependent epimerase/dehydratase" evidence="2">
    <location>
        <begin position="3"/>
        <end position="203"/>
    </location>
</feature>
<comment type="similarity">
    <text evidence="1">Belongs to the NAD(P)-dependent epimerase/dehydratase family.</text>
</comment>
<protein>
    <recommendedName>
        <fullName evidence="2">NAD-dependent epimerase/dehydratase domain-containing protein</fullName>
    </recommendedName>
</protein>
<dbReference type="EMBL" id="MGAL01000036">
    <property type="protein sequence ID" value="OGK47013.1"/>
    <property type="molecule type" value="Genomic_DNA"/>
</dbReference>
<dbReference type="Gene3D" id="3.40.50.720">
    <property type="entry name" value="NAD(P)-binding Rossmann-like Domain"/>
    <property type="match status" value="1"/>
</dbReference>
<sequence length="295" mass="34501">MKILITGGSGFVGKNLHESLKKNYDIIAPSSRDLNLLDYEKFEIYVKKEKPNIIINAAVRGGSTILDSTLRMFATLMRVIDGVEKIIHFGSGAEYAKTRDLIKVKEIDWDEFIPKDDYGLAKYMLHHIIKNEKKIVNLRLFGVYGKYEDYRYKFISNSIVKTLFDLPIKIKQDVIFDYLYIDDLIPIVKYFIEHNWKYSSYNITPTESISLSSLVKKIIKISKVKKKMMVVNKKMNYQYTASNNRLVAEIPNLKFTSYDQGLNKLYKYYKSIRNNLDKDAIIRDNYFARSKIKNT</sequence>
<dbReference type="InterPro" id="IPR001509">
    <property type="entry name" value="Epimerase_deHydtase"/>
</dbReference>
<gene>
    <name evidence="3" type="ORF">A3A93_02730</name>
</gene>
<dbReference type="Pfam" id="PF01370">
    <property type="entry name" value="Epimerase"/>
    <property type="match status" value="1"/>
</dbReference>
<dbReference type="InterPro" id="IPR036291">
    <property type="entry name" value="NAD(P)-bd_dom_sf"/>
</dbReference>
<evidence type="ECO:0000256" key="1">
    <source>
        <dbReference type="ARBA" id="ARBA00007637"/>
    </source>
</evidence>
<evidence type="ECO:0000259" key="2">
    <source>
        <dbReference type="Pfam" id="PF01370"/>
    </source>
</evidence>
<evidence type="ECO:0000313" key="4">
    <source>
        <dbReference type="Proteomes" id="UP000177141"/>
    </source>
</evidence>
<dbReference type="PANTHER" id="PTHR43000">
    <property type="entry name" value="DTDP-D-GLUCOSE 4,6-DEHYDRATASE-RELATED"/>
    <property type="match status" value="1"/>
</dbReference>
<reference evidence="3 4" key="1">
    <citation type="journal article" date="2016" name="Nat. Commun.">
        <title>Thousands of microbial genomes shed light on interconnected biogeochemical processes in an aquifer system.</title>
        <authorList>
            <person name="Anantharaman K."/>
            <person name="Brown C.T."/>
            <person name="Hug L.A."/>
            <person name="Sharon I."/>
            <person name="Castelle C.J."/>
            <person name="Probst A.J."/>
            <person name="Thomas B.C."/>
            <person name="Singh A."/>
            <person name="Wilkins M.J."/>
            <person name="Karaoz U."/>
            <person name="Brodie E.L."/>
            <person name="Williams K.H."/>
            <person name="Hubbard S.S."/>
            <person name="Banfield J.F."/>
        </authorList>
    </citation>
    <scope>NUCLEOTIDE SEQUENCE [LARGE SCALE GENOMIC DNA]</scope>
</reference>